<sequence length="145" mass="16935">MDDQGYEAWAIGKDEEFQTDFNMVPFWIWIYNIPFEQLNRQVAVDIGGVLRELVAIDWRDRKGCWIKYIRIRVKTDVSKPLRRVIKMVGLDGIEILCTRERGNKMRNKRKNGNGHEGEGDEESSVRLVRRILLDDVSPFKAGLEP</sequence>
<dbReference type="EMBL" id="JAIQCV010000011">
    <property type="protein sequence ID" value="KAH1046805.1"/>
    <property type="molecule type" value="Genomic_DNA"/>
</dbReference>
<evidence type="ECO:0000313" key="1">
    <source>
        <dbReference type="EMBL" id="KAH1046805.1"/>
    </source>
</evidence>
<dbReference type="OrthoDB" id="994204at2759"/>
<proteinExistence type="predicted"/>
<name>A0A9D3ZM09_9ROSI</name>
<reference evidence="1 2" key="1">
    <citation type="journal article" date="2021" name="Plant Biotechnol. J.">
        <title>Multi-omics assisted identification of the key and species-specific regulatory components of drought-tolerant mechanisms in Gossypium stocksii.</title>
        <authorList>
            <person name="Yu D."/>
            <person name="Ke L."/>
            <person name="Zhang D."/>
            <person name="Wu Y."/>
            <person name="Sun Y."/>
            <person name="Mei J."/>
            <person name="Sun J."/>
            <person name="Sun Y."/>
        </authorList>
    </citation>
    <scope>NUCLEOTIDE SEQUENCE [LARGE SCALE GENOMIC DNA]</scope>
    <source>
        <strain evidence="2">cv. E1</strain>
        <tissue evidence="1">Leaf</tissue>
    </source>
</reference>
<keyword evidence="2" id="KW-1185">Reference proteome</keyword>
<dbReference type="Proteomes" id="UP000828251">
    <property type="component" value="Unassembled WGS sequence"/>
</dbReference>
<organism evidence="1 2">
    <name type="scientific">Gossypium stocksii</name>
    <dbReference type="NCBI Taxonomy" id="47602"/>
    <lineage>
        <taxon>Eukaryota</taxon>
        <taxon>Viridiplantae</taxon>
        <taxon>Streptophyta</taxon>
        <taxon>Embryophyta</taxon>
        <taxon>Tracheophyta</taxon>
        <taxon>Spermatophyta</taxon>
        <taxon>Magnoliopsida</taxon>
        <taxon>eudicotyledons</taxon>
        <taxon>Gunneridae</taxon>
        <taxon>Pentapetalae</taxon>
        <taxon>rosids</taxon>
        <taxon>malvids</taxon>
        <taxon>Malvales</taxon>
        <taxon>Malvaceae</taxon>
        <taxon>Malvoideae</taxon>
        <taxon>Gossypium</taxon>
    </lineage>
</organism>
<dbReference type="AlphaFoldDB" id="A0A9D3ZM09"/>
<comment type="caution">
    <text evidence="1">The sequence shown here is derived from an EMBL/GenBank/DDBJ whole genome shotgun (WGS) entry which is preliminary data.</text>
</comment>
<protein>
    <recommendedName>
        <fullName evidence="3">DUF4283 domain-containing protein</fullName>
    </recommendedName>
</protein>
<evidence type="ECO:0000313" key="2">
    <source>
        <dbReference type="Proteomes" id="UP000828251"/>
    </source>
</evidence>
<gene>
    <name evidence="1" type="ORF">J1N35_037589</name>
</gene>
<accession>A0A9D3ZM09</accession>
<evidence type="ECO:0008006" key="3">
    <source>
        <dbReference type="Google" id="ProtNLM"/>
    </source>
</evidence>